<keyword evidence="2" id="KW-1003">Cell membrane</keyword>
<dbReference type="STRING" id="1006000.GKAS_00874"/>
<evidence type="ECO:0000256" key="1">
    <source>
        <dbReference type="ARBA" id="ARBA00004429"/>
    </source>
</evidence>
<dbReference type="AlphaFoldDB" id="A0A2T2Y6I5"/>
<dbReference type="PANTHER" id="PTHR30443">
    <property type="entry name" value="INNER MEMBRANE PROTEIN"/>
    <property type="match status" value="1"/>
</dbReference>
<feature type="transmembrane region" description="Helical" evidence="11">
    <location>
        <begin position="120"/>
        <end position="142"/>
    </location>
</feature>
<dbReference type="SUPFAM" id="SSF53649">
    <property type="entry name" value="Alkaline phosphatase-like"/>
    <property type="match status" value="1"/>
</dbReference>
<dbReference type="EMBL" id="PYHO01000002">
    <property type="protein sequence ID" value="PSR48152.1"/>
    <property type="molecule type" value="Genomic_DNA"/>
</dbReference>
<dbReference type="Pfam" id="PF00884">
    <property type="entry name" value="Sulfatase"/>
    <property type="match status" value="1"/>
</dbReference>
<keyword evidence="7 11" id="KW-0472">Membrane</keyword>
<dbReference type="InterPro" id="IPR017850">
    <property type="entry name" value="Alkaline_phosphatase_core_sf"/>
</dbReference>
<keyword evidence="5 11" id="KW-0812">Transmembrane</keyword>
<dbReference type="Gene3D" id="3.40.720.10">
    <property type="entry name" value="Alkaline Phosphatase, subunit A"/>
    <property type="match status" value="1"/>
</dbReference>
<sequence length="543" mass="60820">MLRLLRQRPTISRLAYIVLFALYIALALNVVFYRQAFTLLPVDSLHNALVFLTMPIVAFAVMAICLALASIVRLEKVLVTLFILLGASAQYFMMNFGIIVDRSMVTNIFDTTPAESYALLSGQMIIVLGITALLFIALAWWVKIKPATTLWRGALTRAGTIIVSTLLILLVAGLFYKDYASLFRNNKELVKSLNPSNSIVALNSWYYHHKMANLPLVKIGEDAQQKALMKNGPRKNLTIIVLGETSRAANFSLGGYDRDTNPRLAQDNVVYFPNTTSCGTATAVSVPCMFSNMPRARYDEALAYHQEGLLDILQRAGIQVQWNDNDGGCKGACDRVPHQDVTALNLPGQCINGECYDEVLFHDLEKTIDSLQGDGVIVLHTIGSHGPTYYNRYPPQFRRFTPTCDTSEIQSCSQEQLKNTYDNTILYIDYIVDKAIKLLQSRQDKFTTSLVYLSDHGESLGENGVYLHGLPYSIAPETQKHVPMLLWLSKDYQQRYGVNYDCLQKQAKENDYSQDNLFSTVLGMTGVETKEYRAADDILATCK</sequence>
<evidence type="ECO:0000313" key="14">
    <source>
        <dbReference type="EMBL" id="PSR48152.1"/>
    </source>
</evidence>
<feature type="transmembrane region" description="Helical" evidence="11">
    <location>
        <begin position="154"/>
        <end position="176"/>
    </location>
</feature>
<dbReference type="InterPro" id="IPR058130">
    <property type="entry name" value="PEA_transf_C"/>
</dbReference>
<feature type="transmembrane region" description="Helical" evidence="11">
    <location>
        <begin position="48"/>
        <end position="71"/>
    </location>
</feature>
<evidence type="ECO:0000256" key="10">
    <source>
        <dbReference type="ARBA" id="ARBA00082127"/>
    </source>
</evidence>
<dbReference type="Pfam" id="PF08019">
    <property type="entry name" value="EptA_B_N"/>
    <property type="match status" value="1"/>
</dbReference>
<dbReference type="GO" id="GO:0016776">
    <property type="term" value="F:phosphotransferase activity, phosphate group as acceptor"/>
    <property type="evidence" value="ECO:0007669"/>
    <property type="project" value="TreeGrafter"/>
</dbReference>
<feature type="domain" description="Sulfatase N-terminal" evidence="12">
    <location>
        <begin position="238"/>
        <end position="527"/>
    </location>
</feature>
<evidence type="ECO:0000256" key="5">
    <source>
        <dbReference type="ARBA" id="ARBA00022692"/>
    </source>
</evidence>
<keyword evidence="15" id="KW-1185">Reference proteome</keyword>
<dbReference type="InterPro" id="IPR012549">
    <property type="entry name" value="EptA-like_N"/>
</dbReference>
<evidence type="ECO:0000256" key="4">
    <source>
        <dbReference type="ARBA" id="ARBA00022679"/>
    </source>
</evidence>
<dbReference type="InterPro" id="IPR040423">
    <property type="entry name" value="PEA_transferase"/>
</dbReference>
<dbReference type="GO" id="GO:0005886">
    <property type="term" value="C:plasma membrane"/>
    <property type="evidence" value="ECO:0007669"/>
    <property type="project" value="UniProtKB-SubCell"/>
</dbReference>
<comment type="similarity">
    <text evidence="8">Belongs to the phosphoethanolamine transferase family. EptA subfamily.</text>
</comment>
<comment type="caution">
    <text evidence="14">The sequence shown here is derived from an EMBL/GenBank/DDBJ whole genome shotgun (WGS) entry which is preliminary data.</text>
</comment>
<dbReference type="Proteomes" id="UP000240892">
    <property type="component" value="Unassembled WGS sequence"/>
</dbReference>
<protein>
    <recommendedName>
        <fullName evidence="9">Phosphoethanolamine transferase EptA</fullName>
    </recommendedName>
    <alternativeName>
        <fullName evidence="10">Polymyxin resistance protein PmrC</fullName>
    </alternativeName>
</protein>
<feature type="transmembrane region" description="Helical" evidence="11">
    <location>
        <begin position="78"/>
        <end position="100"/>
    </location>
</feature>
<evidence type="ECO:0000256" key="8">
    <source>
        <dbReference type="ARBA" id="ARBA00061371"/>
    </source>
</evidence>
<accession>A0A2T2Y6I5</accession>
<evidence type="ECO:0000313" key="15">
    <source>
        <dbReference type="Proteomes" id="UP000240892"/>
    </source>
</evidence>
<keyword evidence="6 11" id="KW-1133">Transmembrane helix</keyword>
<evidence type="ECO:0000256" key="3">
    <source>
        <dbReference type="ARBA" id="ARBA00022519"/>
    </source>
</evidence>
<evidence type="ECO:0000256" key="6">
    <source>
        <dbReference type="ARBA" id="ARBA00022989"/>
    </source>
</evidence>
<feature type="domain" description="Phosphoethanolamine transferase N-terminal" evidence="13">
    <location>
        <begin position="59"/>
        <end position="208"/>
    </location>
</feature>
<dbReference type="PANTHER" id="PTHR30443:SF0">
    <property type="entry name" value="PHOSPHOETHANOLAMINE TRANSFERASE EPTA"/>
    <property type="match status" value="1"/>
</dbReference>
<proteinExistence type="inferred from homology"/>
<evidence type="ECO:0000256" key="7">
    <source>
        <dbReference type="ARBA" id="ARBA00023136"/>
    </source>
</evidence>
<name>A0A2T2Y6I5_9ENTR</name>
<evidence type="ECO:0000259" key="12">
    <source>
        <dbReference type="Pfam" id="PF00884"/>
    </source>
</evidence>
<dbReference type="NCBIfam" id="NF028537">
    <property type="entry name" value="P_eth_NH2_trans"/>
    <property type="match status" value="1"/>
</dbReference>
<dbReference type="GO" id="GO:0009244">
    <property type="term" value="P:lipopolysaccharide core region biosynthetic process"/>
    <property type="evidence" value="ECO:0007669"/>
    <property type="project" value="TreeGrafter"/>
</dbReference>
<dbReference type="CDD" id="cd16017">
    <property type="entry name" value="LptA"/>
    <property type="match status" value="1"/>
</dbReference>
<dbReference type="NCBIfam" id="NF008619">
    <property type="entry name" value="PRK11598.1"/>
    <property type="match status" value="1"/>
</dbReference>
<evidence type="ECO:0000256" key="2">
    <source>
        <dbReference type="ARBA" id="ARBA00022475"/>
    </source>
</evidence>
<evidence type="ECO:0000256" key="9">
    <source>
        <dbReference type="ARBA" id="ARBA00067355"/>
    </source>
</evidence>
<gene>
    <name evidence="14" type="ORF">C8256_03105</name>
</gene>
<reference evidence="14 15" key="1">
    <citation type="submission" date="2018-03" db="EMBL/GenBank/DDBJ databases">
        <title>First report of an OXA-48+CTX-M-M-producing Kluyvera ascorbata clone recovered from patients admitted in a University Hospital in Madrid, Spain.</title>
        <authorList>
            <person name="Hernandez-Garcia M."/>
            <person name="Leon-Sampedro R."/>
            <person name="Perez-Viso B."/>
            <person name="Morosini M.I."/>
            <person name="Lopez-Fresnena N."/>
            <person name="Coque T.M."/>
            <person name="Bonten M."/>
            <person name="Malhotra-Kumar S."/>
            <person name="Ruiz-Garbajosa P."/>
            <person name="Canton R."/>
        </authorList>
    </citation>
    <scope>NUCLEOTIDE SEQUENCE [LARGE SCALE GENOMIC DNA]</scope>
    <source>
        <strain evidence="14 15">KA2</strain>
    </source>
</reference>
<keyword evidence="4 14" id="KW-0808">Transferase</keyword>
<comment type="subcellular location">
    <subcellularLocation>
        <location evidence="1">Cell inner membrane</location>
        <topology evidence="1">Multi-pass membrane protein</topology>
    </subcellularLocation>
</comment>
<dbReference type="InterPro" id="IPR000917">
    <property type="entry name" value="Sulfatase_N"/>
</dbReference>
<dbReference type="RefSeq" id="WP_106924588.1">
    <property type="nucleotide sequence ID" value="NZ_CABMMU010000002.1"/>
</dbReference>
<evidence type="ECO:0000259" key="13">
    <source>
        <dbReference type="Pfam" id="PF08019"/>
    </source>
</evidence>
<organism evidence="14 15">
    <name type="scientific">Kluyvera genomosp. 2</name>
    <dbReference type="NCBI Taxonomy" id="2774054"/>
    <lineage>
        <taxon>Bacteria</taxon>
        <taxon>Pseudomonadati</taxon>
        <taxon>Pseudomonadota</taxon>
        <taxon>Gammaproteobacteria</taxon>
        <taxon>Enterobacterales</taxon>
        <taxon>Enterobacteriaceae</taxon>
        <taxon>Kluyvera</taxon>
    </lineage>
</organism>
<evidence type="ECO:0000256" key="11">
    <source>
        <dbReference type="SAM" id="Phobius"/>
    </source>
</evidence>
<dbReference type="FunFam" id="3.40.720.10:FF:000022">
    <property type="entry name" value="Phosphoethanolamine transferase eptA"/>
    <property type="match status" value="1"/>
</dbReference>
<keyword evidence="3" id="KW-0997">Cell inner membrane</keyword>
<feature type="transmembrane region" description="Helical" evidence="11">
    <location>
        <begin position="14"/>
        <end position="36"/>
    </location>
</feature>